<dbReference type="PANTHER" id="PTHR24379">
    <property type="entry name" value="KRAB AND ZINC FINGER DOMAIN-CONTAINING"/>
    <property type="match status" value="1"/>
</dbReference>
<keyword evidence="1" id="KW-0479">Metal-binding</keyword>
<dbReference type="PANTHER" id="PTHR24379:SF75">
    <property type="entry name" value="VASCULAR ENDOTHELIAL ZINC FINGER 1"/>
    <property type="match status" value="1"/>
</dbReference>
<dbReference type="Ensembl" id="ENSFCTT00005041792.1">
    <property type="protein sequence ID" value="ENSFCTP00005029678.1"/>
    <property type="gene ID" value="ENSFCTG00005014660.1"/>
</dbReference>
<name>A0ABI7Y4W4_FELCA</name>
<evidence type="ECO:0000313" key="7">
    <source>
        <dbReference type="Ensembl" id="ENSFCTP00005029678.1"/>
    </source>
</evidence>
<feature type="domain" description="C2H2-type" evidence="6">
    <location>
        <begin position="1"/>
        <end position="24"/>
    </location>
</feature>
<keyword evidence="2" id="KW-0677">Repeat</keyword>
<keyword evidence="8" id="KW-1185">Reference proteome</keyword>
<dbReference type="GeneTree" id="ENSGT00940000155932"/>
<protein>
    <recommendedName>
        <fullName evidence="6">C2H2-type domain-containing protein</fullName>
    </recommendedName>
</protein>
<reference evidence="7" key="3">
    <citation type="submission" date="2025-09" db="UniProtKB">
        <authorList>
            <consortium name="Ensembl"/>
        </authorList>
    </citation>
    <scope>IDENTIFICATION</scope>
    <source>
        <strain evidence="7">breed Abyssinian</strain>
    </source>
</reference>
<gene>
    <name evidence="7" type="primary">S100A16</name>
</gene>
<accession>A0ABI7Y4W4</accession>
<organism evidence="7 8">
    <name type="scientific">Felis catus</name>
    <name type="common">Cat</name>
    <name type="synonym">Felis silvestris catus</name>
    <dbReference type="NCBI Taxonomy" id="9685"/>
    <lineage>
        <taxon>Eukaryota</taxon>
        <taxon>Metazoa</taxon>
        <taxon>Chordata</taxon>
        <taxon>Craniata</taxon>
        <taxon>Vertebrata</taxon>
        <taxon>Euteleostomi</taxon>
        <taxon>Mammalia</taxon>
        <taxon>Eutheria</taxon>
        <taxon>Laurasiatheria</taxon>
        <taxon>Carnivora</taxon>
        <taxon>Feliformia</taxon>
        <taxon>Felidae</taxon>
        <taxon>Felinae</taxon>
        <taxon>Felis</taxon>
    </lineage>
</organism>
<sequence>MCGKAFRDVYHLNRHRLSHSDQKPFECPVCNQLLETCPVALATKDRLRTHTGRHEGKVRCDVCGKLLSAAYITSHLKTRGQSQGISCNTCEQGISRTCMHEWRPAARSSTLLKQDSSWQDEMPELKPIIKKQNPFQN</sequence>
<evidence type="ECO:0000313" key="8">
    <source>
        <dbReference type="Proteomes" id="UP000823872"/>
    </source>
</evidence>
<reference evidence="7 8" key="1">
    <citation type="submission" date="2021-02" db="EMBL/GenBank/DDBJ databases">
        <title>Safari Cat Assemblies.</title>
        <authorList>
            <person name="Bredemeyer K.R."/>
            <person name="Murphy W.J."/>
        </authorList>
    </citation>
    <scope>NUCLEOTIDE SEQUENCE [LARGE SCALE GENOMIC DNA]</scope>
</reference>
<reference evidence="7" key="2">
    <citation type="submission" date="2025-08" db="UniProtKB">
        <authorList>
            <consortium name="Ensembl"/>
        </authorList>
    </citation>
    <scope>IDENTIFICATION</scope>
    <source>
        <strain evidence="7">breed Abyssinian</strain>
    </source>
</reference>
<keyword evidence="4" id="KW-0862">Zinc</keyword>
<dbReference type="InterPro" id="IPR013087">
    <property type="entry name" value="Znf_C2H2_type"/>
</dbReference>
<dbReference type="Gene3D" id="3.30.160.60">
    <property type="entry name" value="Classic Zinc Finger"/>
    <property type="match status" value="1"/>
</dbReference>
<evidence type="ECO:0000256" key="4">
    <source>
        <dbReference type="ARBA" id="ARBA00022833"/>
    </source>
</evidence>
<evidence type="ECO:0000256" key="5">
    <source>
        <dbReference type="PROSITE-ProRule" id="PRU00042"/>
    </source>
</evidence>
<dbReference type="Proteomes" id="UP000823872">
    <property type="component" value="Chromosome B1"/>
</dbReference>
<evidence type="ECO:0000256" key="3">
    <source>
        <dbReference type="ARBA" id="ARBA00022771"/>
    </source>
</evidence>
<proteinExistence type="predicted"/>
<dbReference type="InterPro" id="IPR036236">
    <property type="entry name" value="Znf_C2H2_sf"/>
</dbReference>
<evidence type="ECO:0000256" key="1">
    <source>
        <dbReference type="ARBA" id="ARBA00022723"/>
    </source>
</evidence>
<evidence type="ECO:0000259" key="6">
    <source>
        <dbReference type="PROSITE" id="PS50157"/>
    </source>
</evidence>
<evidence type="ECO:0000256" key="2">
    <source>
        <dbReference type="ARBA" id="ARBA00022737"/>
    </source>
</evidence>
<dbReference type="PROSITE" id="PS50157">
    <property type="entry name" value="ZINC_FINGER_C2H2_2"/>
    <property type="match status" value="1"/>
</dbReference>
<dbReference type="SUPFAM" id="SSF57667">
    <property type="entry name" value="beta-beta-alpha zinc fingers"/>
    <property type="match status" value="1"/>
</dbReference>
<keyword evidence="3 5" id="KW-0863">Zinc-finger</keyword>